<evidence type="ECO:0000313" key="1">
    <source>
        <dbReference type="EMBL" id="OPB00381.1"/>
    </source>
</evidence>
<dbReference type="EMBL" id="MSDF01000002">
    <property type="protein sequence ID" value="OPB00381.1"/>
    <property type="molecule type" value="Genomic_DNA"/>
</dbReference>
<name>A0A1T2Z6W9_PSEFL</name>
<dbReference type="OrthoDB" id="8777679at2"/>
<reference evidence="1 2" key="1">
    <citation type="submission" date="2016-12" db="EMBL/GenBank/DDBJ databases">
        <title>Draft genome sequences of seven strains of Pseudomonas fluorescens that produce 4-formylaminooxyvinylglycine.</title>
        <authorList>
            <person name="Okrent R.A."/>
            <person name="Manning V.A."/>
            <person name="Trippe K.M."/>
        </authorList>
    </citation>
    <scope>NUCLEOTIDE SEQUENCE [LARGE SCALE GENOMIC DNA]</scope>
    <source>
        <strain evidence="1 2">P5A</strain>
    </source>
</reference>
<accession>A0A1T2Z6W9</accession>
<dbReference type="RefSeq" id="WP_078738212.1">
    <property type="nucleotide sequence ID" value="NZ_MSDF01000002.1"/>
</dbReference>
<dbReference type="AlphaFoldDB" id="A0A1T2Z6W9"/>
<dbReference type="Proteomes" id="UP000190965">
    <property type="component" value="Unassembled WGS sequence"/>
</dbReference>
<proteinExistence type="predicted"/>
<gene>
    <name evidence="1" type="ORF">BFW87_01405</name>
</gene>
<organism evidence="1 2">
    <name type="scientific">Pseudomonas fluorescens</name>
    <dbReference type="NCBI Taxonomy" id="294"/>
    <lineage>
        <taxon>Bacteria</taxon>
        <taxon>Pseudomonadati</taxon>
        <taxon>Pseudomonadota</taxon>
        <taxon>Gammaproteobacteria</taxon>
        <taxon>Pseudomonadales</taxon>
        <taxon>Pseudomonadaceae</taxon>
        <taxon>Pseudomonas</taxon>
    </lineage>
</organism>
<sequence>MSRYEGKPFLKLVDFYILKSIGKLEPGQLNALAQIEPKLRETYALQGTWFEIVAKQMDLPDNFSSLINAQWDSYSNYMQQNGLTADPMEFTYRFVDTNLVTN</sequence>
<comment type="caution">
    <text evidence="1">The sequence shown here is derived from an EMBL/GenBank/DDBJ whole genome shotgun (WGS) entry which is preliminary data.</text>
</comment>
<evidence type="ECO:0000313" key="2">
    <source>
        <dbReference type="Proteomes" id="UP000190965"/>
    </source>
</evidence>
<protein>
    <submittedName>
        <fullName evidence="1">Uncharacterized protein</fullName>
    </submittedName>
</protein>